<gene>
    <name evidence="1" type="ORF">OB236_38345</name>
</gene>
<evidence type="ECO:0000313" key="2">
    <source>
        <dbReference type="Proteomes" id="UP001652445"/>
    </source>
</evidence>
<dbReference type="Proteomes" id="UP001652445">
    <property type="component" value="Unassembled WGS sequence"/>
</dbReference>
<protein>
    <submittedName>
        <fullName evidence="1">Uncharacterized protein</fullName>
    </submittedName>
</protein>
<keyword evidence="2" id="KW-1185">Reference proteome</keyword>
<sequence length="190" mass="20883">MSQYLALDGTDTDFYPEGITPTVAQVIRASGIIDTYCKREIKTKPYTERIPLTSAQRGHLTFYPVIEVTAASGRAAQGIIGGFFGPPEFESISDLSLLDIDRSIGSLWCGGSPFGMPYSELEITYTSGWDIIPDKVKVACGLLIGKLATNYDSNVKSKKDFDFSIEYFGSGMVTPEIADLLAEYQLMTFR</sequence>
<proteinExistence type="predicted"/>
<dbReference type="EMBL" id="JAOQIO010000124">
    <property type="protein sequence ID" value="MCU6798002.1"/>
    <property type="molecule type" value="Genomic_DNA"/>
</dbReference>
<evidence type="ECO:0000313" key="1">
    <source>
        <dbReference type="EMBL" id="MCU6798002.1"/>
    </source>
</evidence>
<organism evidence="1 2">
    <name type="scientific">Paenibacillus baimaensis</name>
    <dbReference type="NCBI Taxonomy" id="2982185"/>
    <lineage>
        <taxon>Bacteria</taxon>
        <taxon>Bacillati</taxon>
        <taxon>Bacillota</taxon>
        <taxon>Bacilli</taxon>
        <taxon>Bacillales</taxon>
        <taxon>Paenibacillaceae</taxon>
        <taxon>Paenibacillus</taxon>
    </lineage>
</organism>
<reference evidence="1 2" key="1">
    <citation type="submission" date="2022-09" db="EMBL/GenBank/DDBJ databases">
        <authorList>
            <person name="Han X.L."/>
            <person name="Wang Q."/>
            <person name="Lu T."/>
        </authorList>
    </citation>
    <scope>NUCLEOTIDE SEQUENCE [LARGE SCALE GENOMIC DNA]</scope>
    <source>
        <strain evidence="1 2">WQ 127069</strain>
    </source>
</reference>
<comment type="caution">
    <text evidence="1">The sequence shown here is derived from an EMBL/GenBank/DDBJ whole genome shotgun (WGS) entry which is preliminary data.</text>
</comment>
<name>A0ABT2UTN5_9BACL</name>
<dbReference type="RefSeq" id="WP_262688683.1">
    <property type="nucleotide sequence ID" value="NZ_JAOQIO010000124.1"/>
</dbReference>
<accession>A0ABT2UTN5</accession>